<dbReference type="Pfam" id="PF13343">
    <property type="entry name" value="SBP_bac_6"/>
    <property type="match status" value="1"/>
</dbReference>
<dbReference type="STRING" id="714315.GCA_000516535_00542"/>
<dbReference type="GO" id="GO:0030976">
    <property type="term" value="F:thiamine pyrophosphate binding"/>
    <property type="evidence" value="ECO:0007669"/>
    <property type="project" value="TreeGrafter"/>
</dbReference>
<dbReference type="OrthoDB" id="9766989at2"/>
<dbReference type="InterPro" id="IPR038062">
    <property type="entry name" value="ScdA-like_N_sf"/>
</dbReference>
<accession>A0A510JBR1</accession>
<dbReference type="GO" id="GO:0030288">
    <property type="term" value="C:outer membrane-bounded periplasmic space"/>
    <property type="evidence" value="ECO:0007669"/>
    <property type="project" value="TreeGrafter"/>
</dbReference>
<evidence type="ECO:0000313" key="4">
    <source>
        <dbReference type="Proteomes" id="UP000321606"/>
    </source>
</evidence>
<proteinExistence type="predicted"/>
<dbReference type="InterPro" id="IPR015077">
    <property type="entry name" value="DUF1858"/>
</dbReference>
<reference evidence="3 4" key="1">
    <citation type="submission" date="2019-07" db="EMBL/GenBank/DDBJ databases">
        <title>Complete Genome Sequence of Leptotrichia goodfellowii Strain JCM 16774.</title>
        <authorList>
            <person name="Watanabe S."/>
            <person name="Cui L."/>
        </authorList>
    </citation>
    <scope>NUCLEOTIDE SEQUENCE [LARGE SCALE GENOMIC DNA]</scope>
    <source>
        <strain evidence="3 4">JCM16774</strain>
    </source>
</reference>
<dbReference type="AlphaFoldDB" id="A0A510JBR1"/>
<evidence type="ECO:0000256" key="1">
    <source>
        <dbReference type="ARBA" id="ARBA00022729"/>
    </source>
</evidence>
<dbReference type="Gene3D" id="1.10.3910.10">
    <property type="entry name" value="SP0561-like"/>
    <property type="match status" value="1"/>
</dbReference>
<dbReference type="EMBL" id="AP019822">
    <property type="protein sequence ID" value="BBM35615.1"/>
    <property type="molecule type" value="Genomic_DNA"/>
</dbReference>
<dbReference type="PANTHER" id="PTHR30006:SF2">
    <property type="entry name" value="ABC TRANSPORTER SUBSTRATE-BINDING PROTEIN"/>
    <property type="match status" value="1"/>
</dbReference>
<evidence type="ECO:0000259" key="2">
    <source>
        <dbReference type="Pfam" id="PF08984"/>
    </source>
</evidence>
<evidence type="ECO:0000313" key="3">
    <source>
        <dbReference type="EMBL" id="BBM35615.1"/>
    </source>
</evidence>
<organism evidence="3 4">
    <name type="scientific">Pseudoleptotrichia goodfellowii</name>
    <dbReference type="NCBI Taxonomy" id="157692"/>
    <lineage>
        <taxon>Bacteria</taxon>
        <taxon>Fusobacteriati</taxon>
        <taxon>Fusobacteriota</taxon>
        <taxon>Fusobacteriia</taxon>
        <taxon>Fusobacteriales</taxon>
        <taxon>Leptotrichiaceae</taxon>
        <taxon>Pseudoleptotrichia</taxon>
    </lineage>
</organism>
<dbReference type="PANTHER" id="PTHR30006">
    <property type="entry name" value="THIAMINE-BINDING PERIPLASMIC PROTEIN-RELATED"/>
    <property type="match status" value="1"/>
</dbReference>
<feature type="domain" description="DUF1858" evidence="2">
    <location>
        <begin position="7"/>
        <end position="62"/>
    </location>
</feature>
<protein>
    <recommendedName>
        <fullName evidence="2">DUF1858 domain-containing protein</fullName>
    </recommendedName>
</protein>
<dbReference type="SUPFAM" id="SSF140683">
    <property type="entry name" value="SP0561-like"/>
    <property type="match status" value="1"/>
</dbReference>
<keyword evidence="1" id="KW-0732">Signal</keyword>
<name>A0A510JBR1_9FUSO</name>
<gene>
    <name evidence="3" type="ORF">JCM16774_0540</name>
</gene>
<dbReference type="GO" id="GO:0015888">
    <property type="term" value="P:thiamine transport"/>
    <property type="evidence" value="ECO:0007669"/>
    <property type="project" value="TreeGrafter"/>
</dbReference>
<dbReference type="Pfam" id="PF08984">
    <property type="entry name" value="DUF1858"/>
    <property type="match status" value="1"/>
</dbReference>
<dbReference type="SUPFAM" id="SSF53850">
    <property type="entry name" value="Periplasmic binding protein-like II"/>
    <property type="match status" value="1"/>
</dbReference>
<dbReference type="GO" id="GO:0030975">
    <property type="term" value="F:thiamine binding"/>
    <property type="evidence" value="ECO:0007669"/>
    <property type="project" value="TreeGrafter"/>
</dbReference>
<dbReference type="Proteomes" id="UP000321606">
    <property type="component" value="Chromosome"/>
</dbReference>
<dbReference type="RefSeq" id="WP_026737144.1">
    <property type="nucleotide sequence ID" value="NZ_AP019822.1"/>
</dbReference>
<dbReference type="Gene3D" id="3.40.190.10">
    <property type="entry name" value="Periplasmic binding protein-like II"/>
    <property type="match status" value="2"/>
</dbReference>
<dbReference type="KEGG" id="lgo:JCM16774_0540"/>
<sequence length="408" mass="46507">MNKFFSLNDTLYQIVQKYPEALDFLIANGFDQLKNKQMFESMAKNINLNMALKAKKINPELFEEKLVAFLEKDSETDISLEGRKEDSTGDILIEGVLPCPIRIPLLEGIKGWVNKRNDEVDYKIAYELQSANLGLDWVVDKVKTGDPDKVSDILLSAGFELFFDKELMGQYMEKGIFETYLDEMNKDFCNDKIDLRDPKKQYAIMGVVPAVFLINKTVLGDRKPPQTWEDILSEEFEDSVALPMNDLDLFNALIINIYKEHGSEGIQKLARSYKKNLHPAQMVKAKGRSGDAPAVSIIPYFFTQMLMGATDLEAVWPKDGALLSPIFMITKKAKKDKIQPFIDFFMSEEIGTLFSANSKFPSTNPNVDNHLTEDQKFKWIGWDFIHGNDVGGLVRKCEDEFNEAIMKL</sequence>